<keyword evidence="2" id="KW-0540">Nuclease</keyword>
<accession>A0A8H7USD9</accession>
<dbReference type="GO" id="GO:0004526">
    <property type="term" value="F:ribonuclease P activity"/>
    <property type="evidence" value="ECO:0007669"/>
    <property type="project" value="InterPro"/>
</dbReference>
<evidence type="ECO:0000256" key="6">
    <source>
        <dbReference type="SAM" id="MobiDB-lite"/>
    </source>
</evidence>
<dbReference type="Pfam" id="PF00339">
    <property type="entry name" value="Arrestin_N"/>
    <property type="match status" value="1"/>
</dbReference>
<dbReference type="GO" id="GO:0000049">
    <property type="term" value="F:tRNA binding"/>
    <property type="evidence" value="ECO:0007669"/>
    <property type="project" value="InterPro"/>
</dbReference>
<name>A0A8H7USD9_9FUNG</name>
<keyword evidence="4" id="KW-0378">Hydrolase</keyword>
<keyword evidence="9" id="KW-1185">Reference proteome</keyword>
<reference evidence="8" key="1">
    <citation type="submission" date="2020-12" db="EMBL/GenBank/DDBJ databases">
        <title>Metabolic potential, ecology and presence of endohyphal bacteria is reflected in genomic diversity of Mucoromycotina.</title>
        <authorList>
            <person name="Muszewska A."/>
            <person name="Okrasinska A."/>
            <person name="Steczkiewicz K."/>
            <person name="Drgas O."/>
            <person name="Orlowska M."/>
            <person name="Perlinska-Lenart U."/>
            <person name="Aleksandrzak-Piekarczyk T."/>
            <person name="Szatraj K."/>
            <person name="Zielenkiewicz U."/>
            <person name="Pilsyk S."/>
            <person name="Malc E."/>
            <person name="Mieczkowski P."/>
            <person name="Kruszewska J.S."/>
            <person name="Biernat P."/>
            <person name="Pawlowska J."/>
        </authorList>
    </citation>
    <scope>NUCLEOTIDE SEQUENCE</scope>
    <source>
        <strain evidence="8">WA0000051536</strain>
    </source>
</reference>
<evidence type="ECO:0000256" key="5">
    <source>
        <dbReference type="ARBA" id="ARBA00022884"/>
    </source>
</evidence>
<comment type="caution">
    <text evidence="8">The sequence shown here is derived from an EMBL/GenBank/DDBJ whole genome shotgun (WGS) entry which is preliminary data.</text>
</comment>
<dbReference type="EMBL" id="JAEPRA010000001">
    <property type="protein sequence ID" value="KAG2189159.1"/>
    <property type="molecule type" value="Genomic_DNA"/>
</dbReference>
<dbReference type="Gene3D" id="3.30.230.10">
    <property type="match status" value="1"/>
</dbReference>
<evidence type="ECO:0000313" key="9">
    <source>
        <dbReference type="Proteomes" id="UP000612746"/>
    </source>
</evidence>
<feature type="domain" description="Arrestin-like N-terminal" evidence="7">
    <location>
        <begin position="157"/>
        <end position="274"/>
    </location>
</feature>
<dbReference type="InterPro" id="IPR011021">
    <property type="entry name" value="Arrestin-like_N"/>
</dbReference>
<proteinExistence type="predicted"/>
<evidence type="ECO:0000256" key="3">
    <source>
        <dbReference type="ARBA" id="ARBA00022759"/>
    </source>
</evidence>
<evidence type="ECO:0000256" key="4">
    <source>
        <dbReference type="ARBA" id="ARBA00022801"/>
    </source>
</evidence>
<dbReference type="InterPro" id="IPR014752">
    <property type="entry name" value="Arrestin-like_C"/>
</dbReference>
<evidence type="ECO:0000259" key="7">
    <source>
        <dbReference type="Pfam" id="PF00339"/>
    </source>
</evidence>
<evidence type="ECO:0000256" key="2">
    <source>
        <dbReference type="ARBA" id="ARBA00022722"/>
    </source>
</evidence>
<evidence type="ECO:0000313" key="8">
    <source>
        <dbReference type="EMBL" id="KAG2189159.1"/>
    </source>
</evidence>
<keyword evidence="5" id="KW-0694">RNA-binding</keyword>
<dbReference type="OrthoDB" id="2333384at2759"/>
<dbReference type="InterPro" id="IPR014721">
    <property type="entry name" value="Ribsml_uS5_D2-typ_fold_subgr"/>
</dbReference>
<dbReference type="SUPFAM" id="SSF54211">
    <property type="entry name" value="Ribosomal protein S5 domain 2-like"/>
    <property type="match status" value="1"/>
</dbReference>
<dbReference type="Gene3D" id="2.60.40.640">
    <property type="match status" value="1"/>
</dbReference>
<dbReference type="InterPro" id="IPR000100">
    <property type="entry name" value="RNase_P"/>
</dbReference>
<dbReference type="InterPro" id="IPR020568">
    <property type="entry name" value="Ribosomal_Su5_D2-typ_SF"/>
</dbReference>
<gene>
    <name evidence="8" type="ORF">INT44_004301</name>
</gene>
<sequence length="630" mass="70712">MLTQAAKSLFKTIDGNSIRHAFTSRKAIRVNTPSFSLNVLTSPTHSSVLHYRASVITGKKALGKSAVARNRARRRILSAAQHSFPDGAIPGHDYVFFAQPEAVTVPWSTLMAHMKNALEQVARKSPMKDLIAVDLIIPPSVQFFGPKPNSSHSTHPRRQKIRGKLRLVCSKPIRLRQIEIKFKGEARLNWRDPQKGPHSLTAEKLDAVKLLRKTRQSLLEDATLPAGVTELGFEIPISGWLCQTFKSNFLTISFLVMAKLTPTGKLAYPIRSEKELVIHKTLIPKDVACGHVPGFIVPRTQMKGERPDVLKWKFQVPKWAYLDNEIQFEGTFSQGLGGQCTINKIEVDVVQEEVYRSDTKCCPEQWQVDNSDFWVNDVTSWFFPNHALPKRHLVSSYTSPSVYLHPPMETSIPFAFPLTSRASDNASASLPLLPTSSMPRLRRVQSAPMKTLAMTTTSHPSTKTLNHVNDTISSIGFSRIQTLCSKGVFHETMDSPFLRVRQYIRVVVHVTYLGNSYPICIGLPFAVTRAIQAQPDESAEGLPTYQSLARDAERLPDYTTNTAVPDYEEDPSDGEQQQRSSRRRRRRHGPDIDDLAREIGDLAVGRVRTKSKSNPAMAAERRMDDFLVMI</sequence>
<keyword evidence="1" id="KW-0819">tRNA processing</keyword>
<evidence type="ECO:0000256" key="1">
    <source>
        <dbReference type="ARBA" id="ARBA00022694"/>
    </source>
</evidence>
<dbReference type="AlphaFoldDB" id="A0A8H7USD9"/>
<feature type="region of interest" description="Disordered" evidence="6">
    <location>
        <begin position="561"/>
        <end position="595"/>
    </location>
</feature>
<dbReference type="Pfam" id="PF00825">
    <property type="entry name" value="Ribonuclease_P"/>
    <property type="match status" value="1"/>
</dbReference>
<protein>
    <recommendedName>
        <fullName evidence="7">Arrestin-like N-terminal domain-containing protein</fullName>
    </recommendedName>
</protein>
<dbReference type="GO" id="GO:0008033">
    <property type="term" value="P:tRNA processing"/>
    <property type="evidence" value="ECO:0007669"/>
    <property type="project" value="UniProtKB-KW"/>
</dbReference>
<organism evidence="8 9">
    <name type="scientific">Umbelopsis vinacea</name>
    <dbReference type="NCBI Taxonomy" id="44442"/>
    <lineage>
        <taxon>Eukaryota</taxon>
        <taxon>Fungi</taxon>
        <taxon>Fungi incertae sedis</taxon>
        <taxon>Mucoromycota</taxon>
        <taxon>Mucoromycotina</taxon>
        <taxon>Umbelopsidomycetes</taxon>
        <taxon>Umbelopsidales</taxon>
        <taxon>Umbelopsidaceae</taxon>
        <taxon>Umbelopsis</taxon>
    </lineage>
</organism>
<keyword evidence="3" id="KW-0255">Endonuclease</keyword>
<dbReference type="Proteomes" id="UP000612746">
    <property type="component" value="Unassembled WGS sequence"/>
</dbReference>